<dbReference type="InterPro" id="IPR016191">
    <property type="entry name" value="Ribonuclease/ribotoxin"/>
</dbReference>
<keyword evidence="2" id="KW-0255">Endonuclease</keyword>
<evidence type="ECO:0000256" key="4">
    <source>
        <dbReference type="ARBA" id="ARBA00023157"/>
    </source>
</evidence>
<dbReference type="Gene3D" id="3.10.450.30">
    <property type="entry name" value="Microbial ribonucleases"/>
    <property type="match status" value="1"/>
</dbReference>
<keyword evidence="5" id="KW-0456">Lyase</keyword>
<evidence type="ECO:0000256" key="1">
    <source>
        <dbReference type="ARBA" id="ARBA00022722"/>
    </source>
</evidence>
<name>A0A9P5SQD1_9FUNG</name>
<dbReference type="GO" id="GO:0016829">
    <property type="term" value="F:lyase activity"/>
    <property type="evidence" value="ECO:0007669"/>
    <property type="project" value="UniProtKB-KW"/>
</dbReference>
<keyword evidence="1" id="KW-0540">Nuclease</keyword>
<dbReference type="GO" id="GO:0016787">
    <property type="term" value="F:hydrolase activity"/>
    <property type="evidence" value="ECO:0007669"/>
    <property type="project" value="UniProtKB-KW"/>
</dbReference>
<dbReference type="SUPFAM" id="SSF53933">
    <property type="entry name" value="Microbial ribonucleases"/>
    <property type="match status" value="1"/>
</dbReference>
<dbReference type="PANTHER" id="PTHR42104">
    <property type="entry name" value="EXTRACELLULAR GUANYL-SPECIFIC RIBONUCLEASE RNTA (AFU_ORTHOLOGUE AFUA_4G03230)"/>
    <property type="match status" value="1"/>
</dbReference>
<evidence type="ECO:0000256" key="6">
    <source>
        <dbReference type="SAM" id="SignalP"/>
    </source>
</evidence>
<accession>A0A9P5SQD1</accession>
<dbReference type="InterPro" id="IPR000026">
    <property type="entry name" value="N1-like"/>
</dbReference>
<keyword evidence="3" id="KW-0378">Hydrolase</keyword>
<feature type="signal peptide" evidence="6">
    <location>
        <begin position="1"/>
        <end position="22"/>
    </location>
</feature>
<proteinExistence type="predicted"/>
<protein>
    <submittedName>
        <fullName evidence="7">Uncharacterized protein</fullName>
    </submittedName>
</protein>
<reference evidence="7" key="1">
    <citation type="journal article" date="2020" name="Fungal Divers.">
        <title>Resolving the Mortierellaceae phylogeny through synthesis of multi-gene phylogenetics and phylogenomics.</title>
        <authorList>
            <person name="Vandepol N."/>
            <person name="Liber J."/>
            <person name="Desiro A."/>
            <person name="Na H."/>
            <person name="Kennedy M."/>
            <person name="Barry K."/>
            <person name="Grigoriev I.V."/>
            <person name="Miller A.N."/>
            <person name="O'Donnell K."/>
            <person name="Stajich J.E."/>
            <person name="Bonito G."/>
        </authorList>
    </citation>
    <scope>NUCLEOTIDE SEQUENCE</scope>
    <source>
        <strain evidence="7">NVP1</strain>
    </source>
</reference>
<dbReference type="PROSITE" id="PS51257">
    <property type="entry name" value="PROKAR_LIPOPROTEIN"/>
    <property type="match status" value="1"/>
</dbReference>
<evidence type="ECO:0000256" key="3">
    <source>
        <dbReference type="ARBA" id="ARBA00022801"/>
    </source>
</evidence>
<evidence type="ECO:0000313" key="7">
    <source>
        <dbReference type="EMBL" id="KAF9335160.1"/>
    </source>
</evidence>
<sequence>MRSPLLVLLGLSALATSSTTSAIAVSIGTGTACTCGTTVYPSGGLAAAHSVAVSAIQDHRPVAAYPKAFANSLENLKFTPAAKCGSGPYLQFPLTHSHPYKGGSLGPDRIVLHAGSNAFCGCITHVGAHPSNLFVLCKR</sequence>
<evidence type="ECO:0000256" key="5">
    <source>
        <dbReference type="ARBA" id="ARBA00023239"/>
    </source>
</evidence>
<dbReference type="Pfam" id="PF00545">
    <property type="entry name" value="Ribonuclease"/>
    <property type="match status" value="1"/>
</dbReference>
<dbReference type="AlphaFoldDB" id="A0A9P5SQD1"/>
<evidence type="ECO:0000313" key="8">
    <source>
        <dbReference type="Proteomes" id="UP000696485"/>
    </source>
</evidence>
<organism evidence="7 8">
    <name type="scientific">Podila minutissima</name>
    <dbReference type="NCBI Taxonomy" id="64525"/>
    <lineage>
        <taxon>Eukaryota</taxon>
        <taxon>Fungi</taxon>
        <taxon>Fungi incertae sedis</taxon>
        <taxon>Mucoromycota</taxon>
        <taxon>Mortierellomycotina</taxon>
        <taxon>Mortierellomycetes</taxon>
        <taxon>Mortierellales</taxon>
        <taxon>Mortierellaceae</taxon>
        <taxon>Podila</taxon>
    </lineage>
</organism>
<keyword evidence="8" id="KW-1185">Reference proteome</keyword>
<evidence type="ECO:0000256" key="2">
    <source>
        <dbReference type="ARBA" id="ARBA00022759"/>
    </source>
</evidence>
<dbReference type="EMBL" id="JAAAUY010000113">
    <property type="protein sequence ID" value="KAF9335160.1"/>
    <property type="molecule type" value="Genomic_DNA"/>
</dbReference>
<keyword evidence="6" id="KW-0732">Signal</keyword>
<feature type="chain" id="PRO_5040321728" evidence="6">
    <location>
        <begin position="23"/>
        <end position="139"/>
    </location>
</feature>
<comment type="caution">
    <text evidence="7">The sequence shown here is derived from an EMBL/GenBank/DDBJ whole genome shotgun (WGS) entry which is preliminary data.</text>
</comment>
<keyword evidence="4" id="KW-1015">Disulfide bond</keyword>
<gene>
    <name evidence="7" type="ORF">BG006_000761</name>
</gene>
<dbReference type="GO" id="GO:0003723">
    <property type="term" value="F:RNA binding"/>
    <property type="evidence" value="ECO:0007669"/>
    <property type="project" value="InterPro"/>
</dbReference>
<dbReference type="PANTHER" id="PTHR42104:SF1">
    <property type="entry name" value="EXTRACELLULAR GUANYL-SPECIFIC RIBONUCLEASE RNTA (AFU_ORTHOLOGUE AFUA_4G03230)"/>
    <property type="match status" value="1"/>
</dbReference>
<dbReference type="GO" id="GO:0004521">
    <property type="term" value="F:RNA endonuclease activity"/>
    <property type="evidence" value="ECO:0007669"/>
    <property type="project" value="InterPro"/>
</dbReference>
<dbReference type="Proteomes" id="UP000696485">
    <property type="component" value="Unassembled WGS sequence"/>
</dbReference>